<name>T0LDQ1_COLGC</name>
<sequence>MYDQAGLDREWALARGLPPDDRKAVEGIIRLAEMMNEEERQEAEAERRANGDAVATQDTDEPVEQVTDEAPRAVTNDDDVASHGTSSAETAINRFGGESIGVANAITDNDDLTTEGFDNNTFDIDAFTNNTFATFNSNFENFFTAMDEPNEQTANGSAEATRVIEATEQDSEIASEQSSVPSEVISPSTAQTTPPAPPDSPVMLDAAKPAPAPATQLHDREYPWQNTTGIWPPRTPSGMLVQSPRLPPPQAVFHGASSHTQRLPPRFQPVTAATTPIVARASVGEYQRPHRSRPQRTSSQPAVHPTCNQFSGRMTTMNNTSASMPATIPTIIPTNAPFRMATTTLSGMPNTQQYMNSRAVNTIQTGHAPPGLNSFHDASYMAQSHLPPPVDDGACDHLPGLSVPSIPLPTASDPSTKTDVSTLAGLTLIFVYPRPAAPGEVIPPEWGDIPGARGCTPQACSYRDNAAGCRGGAPFWRVGADGGGVEGVSGVGEFAV</sequence>
<feature type="compositionally biased region" description="Acidic residues" evidence="1">
    <location>
        <begin position="58"/>
        <end position="67"/>
    </location>
</feature>
<organism evidence="2 3">
    <name type="scientific">Colletotrichum gloeosporioides (strain Cg-14)</name>
    <name type="common">Anthracnose fungus</name>
    <name type="synonym">Glomerella cingulata</name>
    <dbReference type="NCBI Taxonomy" id="1237896"/>
    <lineage>
        <taxon>Eukaryota</taxon>
        <taxon>Fungi</taxon>
        <taxon>Dikarya</taxon>
        <taxon>Ascomycota</taxon>
        <taxon>Pezizomycotina</taxon>
        <taxon>Sordariomycetes</taxon>
        <taxon>Hypocreomycetidae</taxon>
        <taxon>Glomerellales</taxon>
        <taxon>Glomerellaceae</taxon>
        <taxon>Colletotrichum</taxon>
        <taxon>Colletotrichum gloeosporioides species complex</taxon>
    </lineage>
</organism>
<dbReference type="STRING" id="1237896.T0LDQ1"/>
<comment type="caution">
    <text evidence="2">The sequence shown here is derived from an EMBL/GenBank/DDBJ whole genome shotgun (WGS) entry which is preliminary data.</text>
</comment>
<reference evidence="3" key="1">
    <citation type="journal article" date="2013" name="Mol. Plant Microbe Interact.">
        <title>Global aspects of pacC regulation of pathogenicity genes in Colletotrichum gloeosporioides as revealed by transcriptome analysis.</title>
        <authorList>
            <person name="Alkan N."/>
            <person name="Meng X."/>
            <person name="Friedlander G."/>
            <person name="Reuveni E."/>
            <person name="Sukno S."/>
            <person name="Sherman A."/>
            <person name="Thon M."/>
            <person name="Fluhr R."/>
            <person name="Prusky D."/>
        </authorList>
    </citation>
    <scope>NUCLEOTIDE SEQUENCE [LARGE SCALE GENOMIC DNA]</scope>
    <source>
        <strain evidence="3">Cg-14</strain>
    </source>
</reference>
<proteinExistence type="predicted"/>
<evidence type="ECO:0000313" key="2">
    <source>
        <dbReference type="EMBL" id="EQB49896.1"/>
    </source>
</evidence>
<evidence type="ECO:0000256" key="1">
    <source>
        <dbReference type="SAM" id="MobiDB-lite"/>
    </source>
</evidence>
<dbReference type="HOGENOM" id="CLU_549817_0_0_1"/>
<protein>
    <submittedName>
        <fullName evidence="2">Uncharacterized protein</fullName>
    </submittedName>
</protein>
<feature type="region of interest" description="Disordered" evidence="1">
    <location>
        <begin position="36"/>
        <end position="84"/>
    </location>
</feature>
<accession>T0LDQ1</accession>
<dbReference type="AlphaFoldDB" id="T0LDQ1"/>
<feature type="region of interest" description="Disordered" evidence="1">
    <location>
        <begin position="168"/>
        <end position="215"/>
    </location>
</feature>
<dbReference type="EMBL" id="AMYD01002200">
    <property type="protein sequence ID" value="EQB49896.1"/>
    <property type="molecule type" value="Genomic_DNA"/>
</dbReference>
<dbReference type="OrthoDB" id="4843369at2759"/>
<gene>
    <name evidence="2" type="ORF">CGLO_10717</name>
</gene>
<dbReference type="Proteomes" id="UP000015530">
    <property type="component" value="Unassembled WGS sequence"/>
</dbReference>
<evidence type="ECO:0000313" key="3">
    <source>
        <dbReference type="Proteomes" id="UP000015530"/>
    </source>
</evidence>